<dbReference type="EMBL" id="CM010717">
    <property type="protein sequence ID" value="RZC55218.1"/>
    <property type="molecule type" value="Genomic_DNA"/>
</dbReference>
<dbReference type="Gramene" id="RZC55218">
    <property type="protein sequence ID" value="RZC55218"/>
    <property type="gene ID" value="C5167_014077"/>
</dbReference>
<evidence type="ECO:0000313" key="2">
    <source>
        <dbReference type="Proteomes" id="UP000316621"/>
    </source>
</evidence>
<gene>
    <name evidence="1" type="ORF">C5167_014077</name>
</gene>
<sequence>EEWLSGYCLQQEHSLPIPKLEARAEVIRKYIPAPQPQIETSPPNSSSGRSHVLPAAALWKKTRSKLNQIAMQRLCVLQLLLPRIRITTYSDSQMGVTMPPMENQVLV</sequence>
<name>A0A4Y7J633_PAPSO</name>
<organism evidence="1 2">
    <name type="scientific">Papaver somniferum</name>
    <name type="common">Opium poppy</name>
    <dbReference type="NCBI Taxonomy" id="3469"/>
    <lineage>
        <taxon>Eukaryota</taxon>
        <taxon>Viridiplantae</taxon>
        <taxon>Streptophyta</taxon>
        <taxon>Embryophyta</taxon>
        <taxon>Tracheophyta</taxon>
        <taxon>Spermatophyta</taxon>
        <taxon>Magnoliopsida</taxon>
        <taxon>Ranunculales</taxon>
        <taxon>Papaveraceae</taxon>
        <taxon>Papaveroideae</taxon>
        <taxon>Papaver</taxon>
    </lineage>
</organism>
<proteinExistence type="predicted"/>
<protein>
    <submittedName>
        <fullName evidence="1">Uncharacterized protein</fullName>
    </submittedName>
</protein>
<evidence type="ECO:0000313" key="1">
    <source>
        <dbReference type="EMBL" id="RZC55218.1"/>
    </source>
</evidence>
<feature type="non-terminal residue" evidence="1">
    <location>
        <position position="1"/>
    </location>
</feature>
<dbReference type="Proteomes" id="UP000316621">
    <property type="component" value="Chromosome 3"/>
</dbReference>
<reference evidence="1 2" key="1">
    <citation type="journal article" date="2018" name="Science">
        <title>The opium poppy genome and morphinan production.</title>
        <authorList>
            <person name="Guo L."/>
            <person name="Winzer T."/>
            <person name="Yang X."/>
            <person name="Li Y."/>
            <person name="Ning Z."/>
            <person name="He Z."/>
            <person name="Teodor R."/>
            <person name="Lu Y."/>
            <person name="Bowser T.A."/>
            <person name="Graham I.A."/>
            <person name="Ye K."/>
        </authorList>
    </citation>
    <scope>NUCLEOTIDE SEQUENCE [LARGE SCALE GENOMIC DNA]</scope>
    <source>
        <strain evidence="2">cv. HN1</strain>
        <tissue evidence="1">Leaves</tissue>
    </source>
</reference>
<keyword evidence="2" id="KW-1185">Reference proteome</keyword>
<accession>A0A4Y7J633</accession>
<dbReference type="AlphaFoldDB" id="A0A4Y7J633"/>